<gene>
    <name evidence="1" type="ORF">ERS132442_00720</name>
</gene>
<accession>A0A0Z8JKX8</accession>
<sequence length="143" mass="16908">MKNRVLPELVISIYPKYNNLIKKQIKNFEFRPFEIYSPDDNQIIFWVYETTPTKSIKYKMLVNNPITALSPSQQYGLGEEQFYSNITNGRFAYEIISFQELESPIDFLSLKAINFFPPQNFTYLENNLQLKKILSKTSLNKIF</sequence>
<protein>
    <submittedName>
        <fullName evidence="1">Uncharacterized conserved protein</fullName>
    </submittedName>
</protein>
<dbReference type="Proteomes" id="UP000070960">
    <property type="component" value="Unassembled WGS sequence"/>
</dbReference>
<dbReference type="AlphaFoldDB" id="A0A0Z8JKX8"/>
<evidence type="ECO:0000313" key="1">
    <source>
        <dbReference type="EMBL" id="CYV55841.1"/>
    </source>
</evidence>
<evidence type="ECO:0000313" key="2">
    <source>
        <dbReference type="Proteomes" id="UP000070960"/>
    </source>
</evidence>
<organism evidence="1 2">
    <name type="scientific">Streptococcus suis</name>
    <dbReference type="NCBI Taxonomy" id="1307"/>
    <lineage>
        <taxon>Bacteria</taxon>
        <taxon>Bacillati</taxon>
        <taxon>Bacillota</taxon>
        <taxon>Bacilli</taxon>
        <taxon>Lactobacillales</taxon>
        <taxon>Streptococcaceae</taxon>
        <taxon>Streptococcus</taxon>
    </lineage>
</organism>
<name>A0A0Z8JKX8_STRSU</name>
<dbReference type="EMBL" id="FIIE01000004">
    <property type="protein sequence ID" value="CYV55841.1"/>
    <property type="molecule type" value="Genomic_DNA"/>
</dbReference>
<proteinExistence type="predicted"/>
<reference evidence="1 2" key="1">
    <citation type="submission" date="2016-02" db="EMBL/GenBank/DDBJ databases">
        <authorList>
            <consortium name="Pathogen Informatics"/>
        </authorList>
    </citation>
    <scope>NUCLEOTIDE SEQUENCE [LARGE SCALE GENOMIC DNA]</scope>
    <source>
        <strain evidence="1 2">LSS80</strain>
    </source>
</reference>